<gene>
    <name evidence="2" type="ORF">ACFP9W_03330</name>
</gene>
<keyword evidence="1" id="KW-0812">Transmembrane</keyword>
<keyword evidence="3" id="KW-1185">Reference proteome</keyword>
<dbReference type="RefSeq" id="WP_385946387.1">
    <property type="nucleotide sequence ID" value="NZ_JBHSUB010000005.1"/>
</dbReference>
<sequence length="202" mass="21991">MTGSIALFMVAGVLMTRQASQFIGDHQGNRAGKSLSVAIILLATAAFTLALVVPGITGRPGVLAVFLCWGILFTLTDISNFWLPWRFTLSFTVSGGLILLLSRDNTAVINGIITWCVIFLLFRVAEIISVKICGTSVGKGDVYFISALSFWMHWQAICLVSGMGFLLLFCHALMINKKVLPYAPYFYVAFLLCQVTGVAVLI</sequence>
<evidence type="ECO:0000256" key="1">
    <source>
        <dbReference type="SAM" id="Phobius"/>
    </source>
</evidence>
<keyword evidence="1" id="KW-0472">Membrane</keyword>
<evidence type="ECO:0000313" key="2">
    <source>
        <dbReference type="EMBL" id="MFC6377132.1"/>
    </source>
</evidence>
<accession>A0ABW1VXQ5</accession>
<feature type="transmembrane region" description="Helical" evidence="1">
    <location>
        <begin position="182"/>
        <end position="201"/>
    </location>
</feature>
<evidence type="ECO:0000313" key="3">
    <source>
        <dbReference type="Proteomes" id="UP001596230"/>
    </source>
</evidence>
<reference evidence="3" key="1">
    <citation type="journal article" date="2019" name="Int. J. Syst. Evol. Microbiol.">
        <title>The Global Catalogue of Microorganisms (GCM) 10K type strain sequencing project: providing services to taxonomists for standard genome sequencing and annotation.</title>
        <authorList>
            <consortium name="The Broad Institute Genomics Platform"/>
            <consortium name="The Broad Institute Genome Sequencing Center for Infectious Disease"/>
            <person name="Wu L."/>
            <person name="Ma J."/>
        </authorList>
    </citation>
    <scope>NUCLEOTIDE SEQUENCE [LARGE SCALE GENOMIC DNA]</scope>
    <source>
        <strain evidence="3">CGMCC 1.18518</strain>
    </source>
</reference>
<proteinExistence type="predicted"/>
<feature type="transmembrane region" description="Helical" evidence="1">
    <location>
        <begin position="150"/>
        <end position="170"/>
    </location>
</feature>
<comment type="caution">
    <text evidence="2">The sequence shown here is derived from an EMBL/GenBank/DDBJ whole genome shotgun (WGS) entry which is preliminary data.</text>
</comment>
<dbReference type="EMBL" id="JBHSUB010000005">
    <property type="protein sequence ID" value="MFC6377132.1"/>
    <property type="molecule type" value="Genomic_DNA"/>
</dbReference>
<name>A0ABW1VXQ5_9GAMM</name>
<feature type="transmembrane region" description="Helical" evidence="1">
    <location>
        <begin position="108"/>
        <end position="130"/>
    </location>
</feature>
<evidence type="ECO:0008006" key="4">
    <source>
        <dbReference type="Google" id="ProtNLM"/>
    </source>
</evidence>
<dbReference type="Proteomes" id="UP001596230">
    <property type="component" value="Unassembled WGS sequence"/>
</dbReference>
<organism evidence="2 3">
    <name type="scientific">Tatumella terrea</name>
    <dbReference type="NCBI Taxonomy" id="419007"/>
    <lineage>
        <taxon>Bacteria</taxon>
        <taxon>Pseudomonadati</taxon>
        <taxon>Pseudomonadota</taxon>
        <taxon>Gammaproteobacteria</taxon>
        <taxon>Enterobacterales</taxon>
        <taxon>Erwiniaceae</taxon>
        <taxon>Tatumella</taxon>
    </lineage>
</organism>
<feature type="transmembrane region" description="Helical" evidence="1">
    <location>
        <begin position="82"/>
        <end position="101"/>
    </location>
</feature>
<protein>
    <recommendedName>
        <fullName evidence="4">Prepilin type IV endopeptidase peptidase domain-containing protein</fullName>
    </recommendedName>
</protein>
<keyword evidence="1" id="KW-1133">Transmembrane helix</keyword>
<feature type="transmembrane region" description="Helical" evidence="1">
    <location>
        <begin position="35"/>
        <end position="53"/>
    </location>
</feature>